<keyword evidence="1" id="KW-0472">Membrane</keyword>
<accession>A0A849C218</accession>
<gene>
    <name evidence="3" type="ORF">HLB23_18090</name>
</gene>
<comment type="caution">
    <text evidence="3">The sequence shown here is derived from an EMBL/GenBank/DDBJ whole genome shotgun (WGS) entry which is preliminary data.</text>
</comment>
<keyword evidence="1" id="KW-0812">Transmembrane</keyword>
<reference evidence="3 4" key="1">
    <citation type="submission" date="2020-05" db="EMBL/GenBank/DDBJ databases">
        <title>MicrobeNet Type strains.</title>
        <authorList>
            <person name="Nicholson A.C."/>
        </authorList>
    </citation>
    <scope>NUCLEOTIDE SEQUENCE [LARGE SCALE GENOMIC DNA]</scope>
    <source>
        <strain evidence="3 4">JCM 3224</strain>
    </source>
</reference>
<evidence type="ECO:0000256" key="1">
    <source>
        <dbReference type="SAM" id="Phobius"/>
    </source>
</evidence>
<evidence type="ECO:0000313" key="3">
    <source>
        <dbReference type="EMBL" id="NNH71748.1"/>
    </source>
</evidence>
<sequence>MTGTENGLTYTTGASADGVGITAQVVGGYFNVAADGSKVDVMADDGTVVESMPTVFSDTQRIVRLNADVSADGSTITLRPGASEPVNSVSAAQDIGLVGATAGMVVGFFAGAVAGCMIGLAGLIVGCVPMLFVGAITGAVIGAAAGFVVL</sequence>
<dbReference type="AlphaFoldDB" id="A0A849C218"/>
<feature type="transmembrane region" description="Helical" evidence="1">
    <location>
        <begin position="97"/>
        <end position="124"/>
    </location>
</feature>
<evidence type="ECO:0000313" key="4">
    <source>
        <dbReference type="Proteomes" id="UP000586827"/>
    </source>
</evidence>
<proteinExistence type="predicted"/>
<evidence type="ECO:0000259" key="2">
    <source>
        <dbReference type="Pfam" id="PF26059"/>
    </source>
</evidence>
<keyword evidence="4" id="KW-1185">Reference proteome</keyword>
<dbReference type="Proteomes" id="UP000586827">
    <property type="component" value="Unassembled WGS sequence"/>
</dbReference>
<dbReference type="InterPro" id="IPR058333">
    <property type="entry name" value="DUF8020"/>
</dbReference>
<dbReference type="RefSeq" id="WP_157552076.1">
    <property type="nucleotide sequence ID" value="NZ_JABELX010000006.1"/>
</dbReference>
<name>A0A849C218_9NOCA</name>
<protein>
    <recommendedName>
        <fullName evidence="2">DUF8020 domain-containing protein</fullName>
    </recommendedName>
</protein>
<feature type="domain" description="DUF8020" evidence="2">
    <location>
        <begin position="9"/>
        <end position="80"/>
    </location>
</feature>
<keyword evidence="1" id="KW-1133">Transmembrane helix</keyword>
<dbReference type="Pfam" id="PF26059">
    <property type="entry name" value="DUF8020"/>
    <property type="match status" value="1"/>
</dbReference>
<feature type="transmembrane region" description="Helical" evidence="1">
    <location>
        <begin position="130"/>
        <end position="149"/>
    </location>
</feature>
<organism evidence="3 4">
    <name type="scientific">Nocardia uniformis</name>
    <dbReference type="NCBI Taxonomy" id="53432"/>
    <lineage>
        <taxon>Bacteria</taxon>
        <taxon>Bacillati</taxon>
        <taxon>Actinomycetota</taxon>
        <taxon>Actinomycetes</taxon>
        <taxon>Mycobacteriales</taxon>
        <taxon>Nocardiaceae</taxon>
        <taxon>Nocardia</taxon>
    </lineage>
</organism>
<dbReference type="EMBL" id="JABELX010000006">
    <property type="protein sequence ID" value="NNH71748.1"/>
    <property type="molecule type" value="Genomic_DNA"/>
</dbReference>